<name>A0A6A6CH13_ZASCE</name>
<dbReference type="Gene3D" id="3.90.226.10">
    <property type="entry name" value="2-enoyl-CoA Hydratase, Chain A, domain 1"/>
    <property type="match status" value="1"/>
</dbReference>
<gene>
    <name evidence="3" type="ORF">M409DRAFT_66789</name>
</gene>
<feature type="domain" description="CPAF-like PDZ" evidence="2">
    <location>
        <begin position="118"/>
        <end position="245"/>
    </location>
</feature>
<dbReference type="PANTHER" id="PTHR37049:SF4">
    <property type="entry name" value="RHODANESE DOMAIN-CONTAINING PROTEIN"/>
    <property type="match status" value="1"/>
</dbReference>
<accession>A0A6A6CH13</accession>
<evidence type="ECO:0000313" key="4">
    <source>
        <dbReference type="Proteomes" id="UP000799537"/>
    </source>
</evidence>
<dbReference type="InterPro" id="IPR052766">
    <property type="entry name" value="S41A_metabolite_peptidase"/>
</dbReference>
<protein>
    <recommendedName>
        <fullName evidence="2">CPAF-like PDZ domain-containing protein</fullName>
    </recommendedName>
</protein>
<keyword evidence="4" id="KW-1185">Reference proteome</keyword>
<dbReference type="InterPro" id="IPR029045">
    <property type="entry name" value="ClpP/crotonase-like_dom_sf"/>
</dbReference>
<dbReference type="Pfam" id="PF23658">
    <property type="entry name" value="PDZ_CPAF_rel"/>
    <property type="match status" value="1"/>
</dbReference>
<dbReference type="RefSeq" id="XP_033667230.1">
    <property type="nucleotide sequence ID" value="XM_033817096.1"/>
</dbReference>
<dbReference type="SUPFAM" id="SSF52096">
    <property type="entry name" value="ClpP/crotonase"/>
    <property type="match status" value="1"/>
</dbReference>
<dbReference type="EMBL" id="ML993597">
    <property type="protein sequence ID" value="KAF2166341.1"/>
    <property type="molecule type" value="Genomic_DNA"/>
</dbReference>
<dbReference type="AlphaFoldDB" id="A0A6A6CH13"/>
<feature type="compositionally biased region" description="Low complexity" evidence="1">
    <location>
        <begin position="272"/>
        <end position="298"/>
    </location>
</feature>
<evidence type="ECO:0000259" key="2">
    <source>
        <dbReference type="Pfam" id="PF23658"/>
    </source>
</evidence>
<dbReference type="GeneID" id="54570368"/>
<organism evidence="3 4">
    <name type="scientific">Zasmidium cellare ATCC 36951</name>
    <dbReference type="NCBI Taxonomy" id="1080233"/>
    <lineage>
        <taxon>Eukaryota</taxon>
        <taxon>Fungi</taxon>
        <taxon>Dikarya</taxon>
        <taxon>Ascomycota</taxon>
        <taxon>Pezizomycotina</taxon>
        <taxon>Dothideomycetes</taxon>
        <taxon>Dothideomycetidae</taxon>
        <taxon>Mycosphaerellales</taxon>
        <taxon>Mycosphaerellaceae</taxon>
        <taxon>Zasmidium</taxon>
    </lineage>
</organism>
<evidence type="ECO:0000256" key="1">
    <source>
        <dbReference type="SAM" id="MobiDB-lite"/>
    </source>
</evidence>
<sequence>MATGRKTGPEVSAQLAYECITSVPFNSSAAVALLDSIRPYLDWQTNLEWIKDPPAEYAEKVQAPYDFRAEWERVYITAKTDSYDNEYQFGLDLYETRQKTHIGDFCVYPDSVEGVFLWGRRTSLVSVSLDGTSIPEVYLYYDIYNTVVGNASYTPSPLTLIDGRNSTEFLLELAQNGSVQDPDALWNSLFYLLPQVSLGRRGYGKGMFSGGGNGSLVYPGANTTLTFANCSSSTYENFARVSASFENITSGPDLYKELFIPPELPKPADQLATSSTSPTTTTAAATTTTSTSTTTMPAPGFPTPVFRHSENRNSGYFLDGEGYDDVAVLSLASFSGGNEYRAVNTDFLECAVTESKTKLIIDVSANGGGSVWEGYDMFLQLFPHIKPYGATRWRVHEAYDYIGQEISYLSGLVNGVQDLDDTVWGAVSSWFNYRNDLDVNDNSFQSWEQKLGPQMLGPQPDAFTPIIRLNLSSVFGPDDSSGTDGPGFVKRKFEPENIVIVTDGFCSSTCTIFSEFMRQQVGIKTINLGGRPNVDITQAVGGVKGTQSLRSAEILDWVQAPFRYGYIHPAEFYKKTALGDYDNLLLYRTIYKGLNVRDGYREDDPSNVPLQFKFKPADCRMFYTPEMAVDMTAAWQAVADTALNGVNHCVAGSIDSEAVGGDRKVVAEWQKHGVRSDLDIREHLAAIGNVWTSRDKSIFTGDCITIP</sequence>
<dbReference type="Proteomes" id="UP000799537">
    <property type="component" value="Unassembled WGS sequence"/>
</dbReference>
<feature type="region of interest" description="Disordered" evidence="1">
    <location>
        <begin position="266"/>
        <end position="305"/>
    </location>
</feature>
<reference evidence="3" key="1">
    <citation type="journal article" date="2020" name="Stud. Mycol.">
        <title>101 Dothideomycetes genomes: a test case for predicting lifestyles and emergence of pathogens.</title>
        <authorList>
            <person name="Haridas S."/>
            <person name="Albert R."/>
            <person name="Binder M."/>
            <person name="Bloem J."/>
            <person name="Labutti K."/>
            <person name="Salamov A."/>
            <person name="Andreopoulos B."/>
            <person name="Baker S."/>
            <person name="Barry K."/>
            <person name="Bills G."/>
            <person name="Bluhm B."/>
            <person name="Cannon C."/>
            <person name="Castanera R."/>
            <person name="Culley D."/>
            <person name="Daum C."/>
            <person name="Ezra D."/>
            <person name="Gonzalez J."/>
            <person name="Henrissat B."/>
            <person name="Kuo A."/>
            <person name="Liang C."/>
            <person name="Lipzen A."/>
            <person name="Lutzoni F."/>
            <person name="Magnuson J."/>
            <person name="Mondo S."/>
            <person name="Nolan M."/>
            <person name="Ohm R."/>
            <person name="Pangilinan J."/>
            <person name="Park H.-J."/>
            <person name="Ramirez L."/>
            <person name="Alfaro M."/>
            <person name="Sun H."/>
            <person name="Tritt A."/>
            <person name="Yoshinaga Y."/>
            <person name="Zwiers L.-H."/>
            <person name="Turgeon B."/>
            <person name="Goodwin S."/>
            <person name="Spatafora J."/>
            <person name="Crous P."/>
            <person name="Grigoriev I."/>
        </authorList>
    </citation>
    <scope>NUCLEOTIDE SEQUENCE</scope>
    <source>
        <strain evidence="3">ATCC 36951</strain>
    </source>
</reference>
<dbReference type="PANTHER" id="PTHR37049">
    <property type="entry name" value="PEPTIDASE S41 FAMILY PROTEIN"/>
    <property type="match status" value="1"/>
</dbReference>
<evidence type="ECO:0000313" key="3">
    <source>
        <dbReference type="EMBL" id="KAF2166341.1"/>
    </source>
</evidence>
<dbReference type="InterPro" id="IPR056186">
    <property type="entry name" value="PDZ_CPAF-rel"/>
</dbReference>
<proteinExistence type="predicted"/>
<dbReference type="OrthoDB" id="27214at2759"/>